<keyword evidence="2" id="KW-0964">Secreted</keyword>
<evidence type="ECO:0000256" key="1">
    <source>
        <dbReference type="ARBA" id="ARBA00004613"/>
    </source>
</evidence>
<dbReference type="SUPFAM" id="SSF49842">
    <property type="entry name" value="TNF-like"/>
    <property type="match status" value="1"/>
</dbReference>
<keyword evidence="3 6" id="KW-0732">Signal</keyword>
<dbReference type="Pfam" id="PF00386">
    <property type="entry name" value="C1q"/>
    <property type="match status" value="1"/>
</dbReference>
<evidence type="ECO:0000313" key="8">
    <source>
        <dbReference type="Proteomes" id="UP000694845"/>
    </source>
</evidence>
<dbReference type="Gene3D" id="2.60.120.40">
    <property type="match status" value="1"/>
</dbReference>
<dbReference type="InterPro" id="IPR008983">
    <property type="entry name" value="Tumour_necrosis_fac-like_dom"/>
</dbReference>
<gene>
    <name evidence="9" type="primary">LOC110984130</name>
</gene>
<organism evidence="8 9">
    <name type="scientific">Acanthaster planci</name>
    <name type="common">Crown-of-thorns starfish</name>
    <dbReference type="NCBI Taxonomy" id="133434"/>
    <lineage>
        <taxon>Eukaryota</taxon>
        <taxon>Metazoa</taxon>
        <taxon>Echinodermata</taxon>
        <taxon>Eleutherozoa</taxon>
        <taxon>Asterozoa</taxon>
        <taxon>Asteroidea</taxon>
        <taxon>Valvatacea</taxon>
        <taxon>Valvatida</taxon>
        <taxon>Acanthasteridae</taxon>
        <taxon>Acanthaster</taxon>
    </lineage>
</organism>
<dbReference type="GO" id="GO:0005576">
    <property type="term" value="C:extracellular region"/>
    <property type="evidence" value="ECO:0007669"/>
    <property type="project" value="UniProtKB-SubCell"/>
</dbReference>
<dbReference type="SMART" id="SM00110">
    <property type="entry name" value="C1Q"/>
    <property type="match status" value="1"/>
</dbReference>
<evidence type="ECO:0000259" key="7">
    <source>
        <dbReference type="PROSITE" id="PS50871"/>
    </source>
</evidence>
<evidence type="ECO:0000256" key="2">
    <source>
        <dbReference type="ARBA" id="ARBA00022525"/>
    </source>
</evidence>
<dbReference type="OMA" id="VWMEIFY"/>
<dbReference type="Pfam" id="PF01391">
    <property type="entry name" value="Collagen"/>
    <property type="match status" value="1"/>
</dbReference>
<protein>
    <submittedName>
        <fullName evidence="9">Collagen alpha-1(X) chain-like</fullName>
    </submittedName>
</protein>
<dbReference type="InterPro" id="IPR001073">
    <property type="entry name" value="C1q_dom"/>
</dbReference>
<dbReference type="KEGG" id="aplc:110984130"/>
<keyword evidence="8" id="KW-1185">Reference proteome</keyword>
<evidence type="ECO:0000256" key="6">
    <source>
        <dbReference type="SAM" id="SignalP"/>
    </source>
</evidence>
<proteinExistence type="predicted"/>
<dbReference type="InterPro" id="IPR008160">
    <property type="entry name" value="Collagen"/>
</dbReference>
<evidence type="ECO:0000256" key="5">
    <source>
        <dbReference type="SAM" id="MobiDB-lite"/>
    </source>
</evidence>
<dbReference type="PRINTS" id="PR00007">
    <property type="entry name" value="COMPLEMNTC1Q"/>
</dbReference>
<evidence type="ECO:0000256" key="3">
    <source>
        <dbReference type="ARBA" id="ARBA00022729"/>
    </source>
</evidence>
<name>A0A8B7Z215_ACAPL</name>
<dbReference type="RefSeq" id="XP_022099653.1">
    <property type="nucleotide sequence ID" value="XM_022243961.1"/>
</dbReference>
<evidence type="ECO:0000256" key="4">
    <source>
        <dbReference type="ARBA" id="ARBA00023119"/>
    </source>
</evidence>
<dbReference type="PANTHER" id="PTHR15427">
    <property type="entry name" value="EMILIN ELASTIN MICROFIBRIL INTERFACE-LOCATED PROTEIN ELASTIN MICROFIBRIL INTERFACER"/>
    <property type="match status" value="1"/>
</dbReference>
<evidence type="ECO:0000313" key="9">
    <source>
        <dbReference type="RefSeq" id="XP_022099653.1"/>
    </source>
</evidence>
<dbReference type="GeneID" id="110984130"/>
<comment type="subcellular location">
    <subcellularLocation>
        <location evidence="1">Secreted</location>
    </subcellularLocation>
</comment>
<keyword evidence="4" id="KW-0176">Collagen</keyword>
<dbReference type="InterPro" id="IPR050392">
    <property type="entry name" value="Collagen/C1q_domain"/>
</dbReference>
<sequence>MLTLTRLLVVLWSITNASVLSDSTVTVPTETPSSCNSADCPCLPGIPGVPGIPAVPAPPGVMGPKGDPGAPGEKGNTGSKGDRGYTGAQGVRGLIGDTGRQGERGPRGFPGPQGEVGPTGFKGVCEMPQVAFTVGRVTRYTSSGGPLAFDKTIFNAGANFDLSNGTFTCSVPGVYSFSFSVLKTPESRDLYVSLVKNEETSVKVYENTSGFHQLSSGAVMALVPGDQVYLVLRGRVHGNEVSFTSFTGFLLYPN</sequence>
<feature type="region of interest" description="Disordered" evidence="5">
    <location>
        <begin position="58"/>
        <end position="115"/>
    </location>
</feature>
<dbReference type="PROSITE" id="PS50871">
    <property type="entry name" value="C1Q"/>
    <property type="match status" value="1"/>
</dbReference>
<dbReference type="AlphaFoldDB" id="A0A8B7Z215"/>
<reference evidence="9" key="1">
    <citation type="submission" date="2025-08" db="UniProtKB">
        <authorList>
            <consortium name="RefSeq"/>
        </authorList>
    </citation>
    <scope>IDENTIFICATION</scope>
</reference>
<dbReference type="OrthoDB" id="9889709at2759"/>
<feature type="chain" id="PRO_5034998508" evidence="6">
    <location>
        <begin position="18"/>
        <end position="254"/>
    </location>
</feature>
<dbReference type="Proteomes" id="UP000694845">
    <property type="component" value="Unplaced"/>
</dbReference>
<feature type="domain" description="C1q" evidence="7">
    <location>
        <begin position="125"/>
        <end position="254"/>
    </location>
</feature>
<accession>A0A8B7Z215</accession>
<feature type="signal peptide" evidence="6">
    <location>
        <begin position="1"/>
        <end position="17"/>
    </location>
</feature>
<dbReference type="PANTHER" id="PTHR15427:SF52">
    <property type="entry name" value="C1Q DOMAIN-CONTAINING PROTEIN"/>
    <property type="match status" value="1"/>
</dbReference>